<comment type="caution">
    <text evidence="1">The sequence shown here is derived from an EMBL/GenBank/DDBJ whole genome shotgun (WGS) entry which is preliminary data.</text>
</comment>
<dbReference type="RefSeq" id="WP_387409422.1">
    <property type="nucleotide sequence ID" value="NZ_JBIASD010000004.1"/>
</dbReference>
<sequence length="79" mass="8922">MAAKTYTVQEQDFGVTYERRDGGTATYSRCPRGYYHVHTRYPNGTRHGIQNGESFGEDQARAWAAVQRFMKADTAKADA</sequence>
<evidence type="ECO:0000313" key="1">
    <source>
        <dbReference type="EMBL" id="MFF3665426.1"/>
    </source>
</evidence>
<accession>A0ABW6SKD5</accession>
<proteinExistence type="predicted"/>
<protein>
    <submittedName>
        <fullName evidence="1">Uncharacterized protein</fullName>
    </submittedName>
</protein>
<organism evidence="1 2">
    <name type="scientific">Microtetraspora malaysiensis</name>
    <dbReference type="NCBI Taxonomy" id="161358"/>
    <lineage>
        <taxon>Bacteria</taxon>
        <taxon>Bacillati</taxon>
        <taxon>Actinomycetota</taxon>
        <taxon>Actinomycetes</taxon>
        <taxon>Streptosporangiales</taxon>
        <taxon>Streptosporangiaceae</taxon>
        <taxon>Microtetraspora</taxon>
    </lineage>
</organism>
<dbReference type="Proteomes" id="UP001602013">
    <property type="component" value="Unassembled WGS sequence"/>
</dbReference>
<name>A0ABW6SKD5_9ACTN</name>
<dbReference type="EMBL" id="JBIASD010000004">
    <property type="protein sequence ID" value="MFF3665426.1"/>
    <property type="molecule type" value="Genomic_DNA"/>
</dbReference>
<keyword evidence="2" id="KW-1185">Reference proteome</keyword>
<reference evidence="1 2" key="1">
    <citation type="submission" date="2024-10" db="EMBL/GenBank/DDBJ databases">
        <title>The Natural Products Discovery Center: Release of the First 8490 Sequenced Strains for Exploring Actinobacteria Biosynthetic Diversity.</title>
        <authorList>
            <person name="Kalkreuter E."/>
            <person name="Kautsar S.A."/>
            <person name="Yang D."/>
            <person name="Bader C.D."/>
            <person name="Teijaro C.N."/>
            <person name="Fluegel L."/>
            <person name="Davis C.M."/>
            <person name="Simpson J.R."/>
            <person name="Lauterbach L."/>
            <person name="Steele A.D."/>
            <person name="Gui C."/>
            <person name="Meng S."/>
            <person name="Li G."/>
            <person name="Viehrig K."/>
            <person name="Ye F."/>
            <person name="Su P."/>
            <person name="Kiefer A.F."/>
            <person name="Nichols A."/>
            <person name="Cepeda A.J."/>
            <person name="Yan W."/>
            <person name="Fan B."/>
            <person name="Jiang Y."/>
            <person name="Adhikari A."/>
            <person name="Zheng C.-J."/>
            <person name="Schuster L."/>
            <person name="Cowan T.M."/>
            <person name="Smanski M.J."/>
            <person name="Chevrette M.G."/>
            <person name="De Carvalho L.P.S."/>
            <person name="Shen B."/>
        </authorList>
    </citation>
    <scope>NUCLEOTIDE SEQUENCE [LARGE SCALE GENOMIC DNA]</scope>
    <source>
        <strain evidence="1 2">NPDC002173</strain>
    </source>
</reference>
<evidence type="ECO:0000313" key="2">
    <source>
        <dbReference type="Proteomes" id="UP001602013"/>
    </source>
</evidence>
<gene>
    <name evidence="1" type="ORF">ACFYXI_07510</name>
</gene>